<dbReference type="SUPFAM" id="SSF51182">
    <property type="entry name" value="RmlC-like cupins"/>
    <property type="match status" value="1"/>
</dbReference>
<feature type="domain" description="Cupin type-2" evidence="5">
    <location>
        <begin position="38"/>
        <end position="106"/>
    </location>
</feature>
<evidence type="ECO:0000256" key="3">
    <source>
        <dbReference type="ARBA" id="ARBA00023170"/>
    </source>
</evidence>
<comment type="caution">
    <text evidence="6">The sequence shown here is derived from an EMBL/GenBank/DDBJ whole genome shotgun (WGS) entry which is preliminary data.</text>
</comment>
<reference evidence="6 7" key="1">
    <citation type="submission" date="2014-11" db="EMBL/GenBank/DDBJ databases">
        <title>A Rickettsiales Symbiont of Amoebae With Ancient Features.</title>
        <authorList>
            <person name="Schulz F."/>
            <person name="Martijn J."/>
            <person name="Wascher F."/>
            <person name="Kostanjsek R."/>
            <person name="Ettema T.J."/>
            <person name="Horn M."/>
        </authorList>
    </citation>
    <scope>NUCLEOTIDE SEQUENCE [LARGE SCALE GENOMIC DNA]</scope>
    <source>
        <strain evidence="6 7">UWC36</strain>
    </source>
</reference>
<dbReference type="InterPro" id="IPR051610">
    <property type="entry name" value="GPI/OXD"/>
</dbReference>
<dbReference type="InterPro" id="IPR014710">
    <property type="entry name" value="RmlC-like_jellyroll"/>
</dbReference>
<keyword evidence="2" id="KW-0479">Metal-binding</keyword>
<organism evidence="6 7">
    <name type="scientific">Candidatus Jidaibacter acanthamoebae</name>
    <dbReference type="NCBI Taxonomy" id="86105"/>
    <lineage>
        <taxon>Bacteria</taxon>
        <taxon>Pseudomonadati</taxon>
        <taxon>Pseudomonadota</taxon>
        <taxon>Alphaproteobacteria</taxon>
        <taxon>Rickettsiales</taxon>
        <taxon>Candidatus Midichloriaceae</taxon>
        <taxon>Candidatus Jidaibacter</taxon>
    </lineage>
</organism>
<dbReference type="STRING" id="86105.NF27_DN00070"/>
<dbReference type="EMBL" id="JSWE01000090">
    <property type="protein sequence ID" value="KIE05691.1"/>
    <property type="molecule type" value="Genomic_DNA"/>
</dbReference>
<sequence length="110" mass="12667">MMIVKRLENQEFKYEYGCLFRRLMPWEGTAKTSWGSGWVKLAPGEFTTPHNHSMSEIFIIISGQGTMTIGSDYTEVGKGDLIFIDANKTHHIRNTNANELLEVICIWWNN</sequence>
<proteinExistence type="predicted"/>
<comment type="subcellular location">
    <subcellularLocation>
        <location evidence="1">Endoplasmic reticulum lumen</location>
    </subcellularLocation>
</comment>
<keyword evidence="7" id="KW-1185">Reference proteome</keyword>
<dbReference type="AlphaFoldDB" id="A0A0C1N046"/>
<dbReference type="InterPro" id="IPR000526">
    <property type="entry name" value="Auxin-bd"/>
</dbReference>
<gene>
    <name evidence="6" type="ORF">NF27_DN00070</name>
</gene>
<dbReference type="Pfam" id="PF07883">
    <property type="entry name" value="Cupin_2"/>
    <property type="match status" value="1"/>
</dbReference>
<keyword evidence="3" id="KW-0675">Receptor</keyword>
<evidence type="ECO:0000256" key="4">
    <source>
        <dbReference type="ARBA" id="ARBA00023294"/>
    </source>
</evidence>
<accession>A0A0C1N046</accession>
<dbReference type="PANTHER" id="PTHR35848:SF6">
    <property type="entry name" value="CUPIN TYPE-2 DOMAIN-CONTAINING PROTEIN"/>
    <property type="match status" value="1"/>
</dbReference>
<dbReference type="PRINTS" id="PR00655">
    <property type="entry name" value="AUXINBINDNGP"/>
</dbReference>
<dbReference type="GO" id="GO:0010011">
    <property type="term" value="F:auxin binding"/>
    <property type="evidence" value="ECO:0007669"/>
    <property type="project" value="InterPro"/>
</dbReference>
<dbReference type="Gene3D" id="2.60.120.10">
    <property type="entry name" value="Jelly Rolls"/>
    <property type="match status" value="1"/>
</dbReference>
<keyword evidence="4" id="KW-0927">Auxin signaling pathway</keyword>
<name>A0A0C1N046_9RICK</name>
<dbReference type="Proteomes" id="UP000031258">
    <property type="component" value="Unassembled WGS sequence"/>
</dbReference>
<dbReference type="InterPro" id="IPR013096">
    <property type="entry name" value="Cupin_2"/>
</dbReference>
<protein>
    <recommendedName>
        <fullName evidence="5">Cupin type-2 domain-containing protein</fullName>
    </recommendedName>
</protein>
<dbReference type="PANTHER" id="PTHR35848">
    <property type="entry name" value="OXALATE-BINDING PROTEIN"/>
    <property type="match status" value="1"/>
</dbReference>
<dbReference type="GO" id="GO:0046872">
    <property type="term" value="F:metal ion binding"/>
    <property type="evidence" value="ECO:0007669"/>
    <property type="project" value="UniProtKB-KW"/>
</dbReference>
<evidence type="ECO:0000256" key="1">
    <source>
        <dbReference type="ARBA" id="ARBA00004319"/>
    </source>
</evidence>
<evidence type="ECO:0000256" key="2">
    <source>
        <dbReference type="ARBA" id="ARBA00022723"/>
    </source>
</evidence>
<dbReference type="GO" id="GO:0009734">
    <property type="term" value="P:auxin-activated signaling pathway"/>
    <property type="evidence" value="ECO:0007669"/>
    <property type="project" value="UniProtKB-KW"/>
</dbReference>
<evidence type="ECO:0000259" key="5">
    <source>
        <dbReference type="Pfam" id="PF07883"/>
    </source>
</evidence>
<evidence type="ECO:0000313" key="6">
    <source>
        <dbReference type="EMBL" id="KIE05691.1"/>
    </source>
</evidence>
<dbReference type="InterPro" id="IPR011051">
    <property type="entry name" value="RmlC_Cupin_sf"/>
</dbReference>
<evidence type="ECO:0000313" key="7">
    <source>
        <dbReference type="Proteomes" id="UP000031258"/>
    </source>
</evidence>